<dbReference type="InterPro" id="IPR036396">
    <property type="entry name" value="Cyt_P450_sf"/>
</dbReference>
<dbReference type="PRINTS" id="PR00385">
    <property type="entry name" value="P450"/>
</dbReference>
<feature type="transmembrane region" description="Helical" evidence="15">
    <location>
        <begin position="6"/>
        <end position="23"/>
    </location>
</feature>
<dbReference type="Pfam" id="PF00067">
    <property type="entry name" value="p450"/>
    <property type="match status" value="1"/>
</dbReference>
<comment type="cofactor">
    <cofactor evidence="1 13">
        <name>heme</name>
        <dbReference type="ChEBI" id="CHEBI:30413"/>
    </cofactor>
</comment>
<dbReference type="Proteomes" id="UP000078200">
    <property type="component" value="Unassembled WGS sequence"/>
</dbReference>
<keyword evidence="8" id="KW-0492">Microsome</keyword>
<keyword evidence="11 14" id="KW-0503">Monooxygenase</keyword>
<keyword evidence="5 13" id="KW-0349">Heme</keyword>
<keyword evidence="9 14" id="KW-0560">Oxidoreductase</keyword>
<name>A0A1A9V3D3_GLOAU</name>
<dbReference type="GO" id="GO:0005789">
    <property type="term" value="C:endoplasmic reticulum membrane"/>
    <property type="evidence" value="ECO:0007669"/>
    <property type="project" value="UniProtKB-SubCell"/>
</dbReference>
<dbReference type="GO" id="GO:0016705">
    <property type="term" value="F:oxidoreductase activity, acting on paired donors, with incorporation or reduction of molecular oxygen"/>
    <property type="evidence" value="ECO:0007669"/>
    <property type="project" value="InterPro"/>
</dbReference>
<evidence type="ECO:0000256" key="12">
    <source>
        <dbReference type="ARBA" id="ARBA00023136"/>
    </source>
</evidence>
<evidence type="ECO:0000313" key="16">
    <source>
        <dbReference type="EnsemblMetazoa" id="GAUT024388-PA"/>
    </source>
</evidence>
<comment type="subcellular location">
    <subcellularLocation>
        <location evidence="3">Endoplasmic reticulum membrane</location>
        <topology evidence="3">Peripheral membrane protein</topology>
    </subcellularLocation>
    <subcellularLocation>
        <location evidence="2">Microsome membrane</location>
        <topology evidence="2">Peripheral membrane protein</topology>
    </subcellularLocation>
</comment>
<evidence type="ECO:0000256" key="2">
    <source>
        <dbReference type="ARBA" id="ARBA00004174"/>
    </source>
</evidence>
<keyword evidence="15" id="KW-1133">Transmembrane helix</keyword>
<evidence type="ECO:0000256" key="11">
    <source>
        <dbReference type="ARBA" id="ARBA00023033"/>
    </source>
</evidence>
<keyword evidence="15" id="KW-0812">Transmembrane</keyword>
<sequence length="516" mass="60169">MWFEITAALLLQLLVLLYVYLTYRYRYWLRHGVVYVKPSLLLGNLGSLLRMQCTSAHMIQAIYNYPEAEDQPFVGIYLFHRPALLLRDPELIKRVLTKDFPKFSNRFSNSDYFGDPLTSRNLFFLKNPYWKEIRFKLTPFFTSGKLKQMCSLIEEVGLNLNEYLLKMPLNSDNSFQLELKELCSLYTTDVIANVAFGIQANSFKYPNGEFRHNGREIFRFSTSRALNLGVVFFLPYLVPYLRPKVIPTKQTEFLRSTMNRILKEREKSGIKRHDLIDILIEFKNQTKNQPRQDDLKFEGDLLVAQAAIFFLAGFESTSTTMSFALYELAKHPEMQERLRKEICDTLNESRGEISQQIIESLEYMQMIIDETLRLYPPLPFLDRECSLPKGQSYSLEPFHSFSIPAGMPVYTPVYALHMDPKYFPQPHEFQPERFSLERKKLITPYTYMPFGLGPHACIGERFAMLQTKIGLLNFLRNHRVAMGEKSVKSIKLDPKALILQSQGGIHLSIIRDPLKY</sequence>
<evidence type="ECO:0000256" key="7">
    <source>
        <dbReference type="ARBA" id="ARBA00022824"/>
    </source>
</evidence>
<dbReference type="GO" id="GO:0005506">
    <property type="term" value="F:iron ion binding"/>
    <property type="evidence" value="ECO:0007669"/>
    <property type="project" value="InterPro"/>
</dbReference>
<proteinExistence type="inferred from homology"/>
<evidence type="ECO:0000256" key="6">
    <source>
        <dbReference type="ARBA" id="ARBA00022723"/>
    </source>
</evidence>
<evidence type="ECO:0000256" key="9">
    <source>
        <dbReference type="ARBA" id="ARBA00023002"/>
    </source>
</evidence>
<dbReference type="VEuPathDB" id="VectorBase:GAUT024388"/>
<dbReference type="GO" id="GO:0004497">
    <property type="term" value="F:monooxygenase activity"/>
    <property type="evidence" value="ECO:0007669"/>
    <property type="project" value="UniProtKB-KW"/>
</dbReference>
<dbReference type="STRING" id="7395.A0A1A9V3D3"/>
<dbReference type="PRINTS" id="PR00463">
    <property type="entry name" value="EP450I"/>
</dbReference>
<keyword evidence="7" id="KW-0256">Endoplasmic reticulum</keyword>
<evidence type="ECO:0000313" key="17">
    <source>
        <dbReference type="Proteomes" id="UP000078200"/>
    </source>
</evidence>
<keyword evidence="10 13" id="KW-0408">Iron</keyword>
<dbReference type="InterPro" id="IPR050476">
    <property type="entry name" value="Insect_CytP450_Detox"/>
</dbReference>
<evidence type="ECO:0000256" key="8">
    <source>
        <dbReference type="ARBA" id="ARBA00022848"/>
    </source>
</evidence>
<dbReference type="PANTHER" id="PTHR24292:SF45">
    <property type="entry name" value="CYTOCHROME P450 6G1-RELATED"/>
    <property type="match status" value="1"/>
</dbReference>
<dbReference type="GO" id="GO:0046701">
    <property type="term" value="P:insecticide catabolic process"/>
    <property type="evidence" value="ECO:0007669"/>
    <property type="project" value="TreeGrafter"/>
</dbReference>
<evidence type="ECO:0000256" key="5">
    <source>
        <dbReference type="ARBA" id="ARBA00022617"/>
    </source>
</evidence>
<keyword evidence="12 15" id="KW-0472">Membrane</keyword>
<dbReference type="InterPro" id="IPR001128">
    <property type="entry name" value="Cyt_P450"/>
</dbReference>
<dbReference type="PANTHER" id="PTHR24292">
    <property type="entry name" value="CYTOCHROME P450"/>
    <property type="match status" value="1"/>
</dbReference>
<dbReference type="PROSITE" id="PS00086">
    <property type="entry name" value="CYTOCHROME_P450"/>
    <property type="match status" value="1"/>
</dbReference>
<evidence type="ECO:0000256" key="10">
    <source>
        <dbReference type="ARBA" id="ARBA00023004"/>
    </source>
</evidence>
<dbReference type="CDD" id="cd11056">
    <property type="entry name" value="CYP6-like"/>
    <property type="match status" value="1"/>
</dbReference>
<keyword evidence="17" id="KW-1185">Reference proteome</keyword>
<evidence type="ECO:0000256" key="13">
    <source>
        <dbReference type="PIRSR" id="PIRSR602401-1"/>
    </source>
</evidence>
<protein>
    <recommendedName>
        <fullName evidence="18">Cytochrome P450</fullName>
    </recommendedName>
</protein>
<keyword evidence="6 13" id="KW-0479">Metal-binding</keyword>
<organism evidence="16 17">
    <name type="scientific">Glossina austeni</name>
    <name type="common">Savannah tsetse fly</name>
    <dbReference type="NCBI Taxonomy" id="7395"/>
    <lineage>
        <taxon>Eukaryota</taxon>
        <taxon>Metazoa</taxon>
        <taxon>Ecdysozoa</taxon>
        <taxon>Arthropoda</taxon>
        <taxon>Hexapoda</taxon>
        <taxon>Insecta</taxon>
        <taxon>Pterygota</taxon>
        <taxon>Neoptera</taxon>
        <taxon>Endopterygota</taxon>
        <taxon>Diptera</taxon>
        <taxon>Brachycera</taxon>
        <taxon>Muscomorpha</taxon>
        <taxon>Hippoboscoidea</taxon>
        <taxon>Glossinidae</taxon>
        <taxon>Glossina</taxon>
    </lineage>
</organism>
<evidence type="ECO:0008006" key="18">
    <source>
        <dbReference type="Google" id="ProtNLM"/>
    </source>
</evidence>
<reference evidence="16" key="1">
    <citation type="submission" date="2020-05" db="UniProtKB">
        <authorList>
            <consortium name="EnsemblMetazoa"/>
        </authorList>
    </citation>
    <scope>IDENTIFICATION</scope>
    <source>
        <strain evidence="16">TTRI</strain>
    </source>
</reference>
<dbReference type="SUPFAM" id="SSF48264">
    <property type="entry name" value="Cytochrome P450"/>
    <property type="match status" value="1"/>
</dbReference>
<dbReference type="GO" id="GO:0046680">
    <property type="term" value="P:response to DDT"/>
    <property type="evidence" value="ECO:0007669"/>
    <property type="project" value="TreeGrafter"/>
</dbReference>
<evidence type="ECO:0000256" key="4">
    <source>
        <dbReference type="ARBA" id="ARBA00010617"/>
    </source>
</evidence>
<dbReference type="EnsemblMetazoa" id="GAUT024388-RA">
    <property type="protein sequence ID" value="GAUT024388-PA"/>
    <property type="gene ID" value="GAUT024388"/>
</dbReference>
<accession>A0A1A9V3D3</accession>
<dbReference type="InterPro" id="IPR002401">
    <property type="entry name" value="Cyt_P450_E_grp-I"/>
</dbReference>
<dbReference type="InterPro" id="IPR017972">
    <property type="entry name" value="Cyt_P450_CS"/>
</dbReference>
<dbReference type="FunFam" id="1.10.630.10:FF:000042">
    <property type="entry name" value="Cytochrome P450"/>
    <property type="match status" value="1"/>
</dbReference>
<evidence type="ECO:0000256" key="3">
    <source>
        <dbReference type="ARBA" id="ARBA00004406"/>
    </source>
</evidence>
<feature type="binding site" description="axial binding residue" evidence="13">
    <location>
        <position position="457"/>
    </location>
    <ligand>
        <name>heme</name>
        <dbReference type="ChEBI" id="CHEBI:30413"/>
    </ligand>
    <ligandPart>
        <name>Fe</name>
        <dbReference type="ChEBI" id="CHEBI:18248"/>
    </ligandPart>
</feature>
<comment type="similarity">
    <text evidence="4 14">Belongs to the cytochrome P450 family.</text>
</comment>
<dbReference type="Gene3D" id="1.10.630.10">
    <property type="entry name" value="Cytochrome P450"/>
    <property type="match status" value="1"/>
</dbReference>
<evidence type="ECO:0000256" key="15">
    <source>
        <dbReference type="SAM" id="Phobius"/>
    </source>
</evidence>
<evidence type="ECO:0000256" key="14">
    <source>
        <dbReference type="RuleBase" id="RU000461"/>
    </source>
</evidence>
<evidence type="ECO:0000256" key="1">
    <source>
        <dbReference type="ARBA" id="ARBA00001971"/>
    </source>
</evidence>
<dbReference type="AlphaFoldDB" id="A0A1A9V3D3"/>
<dbReference type="GO" id="GO:0020037">
    <property type="term" value="F:heme binding"/>
    <property type="evidence" value="ECO:0007669"/>
    <property type="project" value="InterPro"/>
</dbReference>